<dbReference type="InterPro" id="IPR007922">
    <property type="entry name" value="DciA-like"/>
</dbReference>
<keyword evidence="2" id="KW-1185">Reference proteome</keyword>
<dbReference type="GeneID" id="85018224"/>
<evidence type="ECO:0008006" key="3">
    <source>
        <dbReference type="Google" id="ProtNLM"/>
    </source>
</evidence>
<reference evidence="1 2" key="1">
    <citation type="submission" date="2016-10" db="EMBL/GenBank/DDBJ databases">
        <authorList>
            <person name="Varghese N."/>
            <person name="Submissions S."/>
        </authorList>
    </citation>
    <scope>NUCLEOTIDE SEQUENCE [LARGE SCALE GENOMIC DNA]</scope>
    <source>
        <strain evidence="1 2">DSM 11449</strain>
    </source>
</reference>
<sequence length="103" mass="11906">MSHYTTRYNSETSLKDVILAIFKRYRLNYGIDKVRVKEAWVEVVGAPIVKYTVSVRLQGSKLYVTLNNTGLREDLNYGKSKLVTMLNEYLQKEVVKDIVFLVA</sequence>
<comment type="caution">
    <text evidence="1">The sequence shown here is derived from an EMBL/GenBank/DDBJ whole genome shotgun (WGS) entry which is preliminary data.</text>
</comment>
<dbReference type="Pfam" id="PF05258">
    <property type="entry name" value="DciA"/>
    <property type="match status" value="1"/>
</dbReference>
<name>A0A1H2Y471_9FLAO</name>
<dbReference type="RefSeq" id="WP_016419245.1">
    <property type="nucleotide sequence ID" value="NZ_CAJPRD010000010.1"/>
</dbReference>
<accession>A0A1H2Y471</accession>
<dbReference type="OrthoDB" id="9804942at2"/>
<dbReference type="AlphaFoldDB" id="A0A1H2Y471"/>
<evidence type="ECO:0000313" key="1">
    <source>
        <dbReference type="EMBL" id="SDW99982.1"/>
    </source>
</evidence>
<organism evidence="1 2">
    <name type="scientific">Capnocytophaga granulosa</name>
    <dbReference type="NCBI Taxonomy" id="45242"/>
    <lineage>
        <taxon>Bacteria</taxon>
        <taxon>Pseudomonadati</taxon>
        <taxon>Bacteroidota</taxon>
        <taxon>Flavobacteriia</taxon>
        <taxon>Flavobacteriales</taxon>
        <taxon>Flavobacteriaceae</taxon>
        <taxon>Capnocytophaga</taxon>
    </lineage>
</organism>
<gene>
    <name evidence="1" type="ORF">SAMN05444420_106106</name>
</gene>
<evidence type="ECO:0000313" key="2">
    <source>
        <dbReference type="Proteomes" id="UP000182771"/>
    </source>
</evidence>
<dbReference type="Proteomes" id="UP000182771">
    <property type="component" value="Unassembled WGS sequence"/>
</dbReference>
<dbReference type="PANTHER" id="PTHR36456">
    <property type="entry name" value="UPF0232 PROTEIN SCO3875"/>
    <property type="match status" value="1"/>
</dbReference>
<proteinExistence type="predicted"/>
<dbReference type="PANTHER" id="PTHR36456:SF1">
    <property type="entry name" value="UPF0232 PROTEIN SCO3875"/>
    <property type="match status" value="1"/>
</dbReference>
<dbReference type="EMBL" id="FNND01000006">
    <property type="protein sequence ID" value="SDW99982.1"/>
    <property type="molecule type" value="Genomic_DNA"/>
</dbReference>
<protein>
    <recommendedName>
        <fullName evidence="3">RNA-binding protein</fullName>
    </recommendedName>
</protein>